<sequence length="82" mass="9019">MLRIRICPLGCLARPLFCSTLFPAFTDSSVPLPGALQSLDPCMTTTRALGPHTVLYINSCMVPYDGHGTRTVRDLCHQLTVR</sequence>
<dbReference type="Proteomes" id="UP001207468">
    <property type="component" value="Unassembled WGS sequence"/>
</dbReference>
<protein>
    <submittedName>
        <fullName evidence="1">Uncharacterized protein</fullName>
    </submittedName>
</protein>
<name>A0ACC0UB28_9AGAM</name>
<organism evidence="1 2">
    <name type="scientific">Russula earlei</name>
    <dbReference type="NCBI Taxonomy" id="71964"/>
    <lineage>
        <taxon>Eukaryota</taxon>
        <taxon>Fungi</taxon>
        <taxon>Dikarya</taxon>
        <taxon>Basidiomycota</taxon>
        <taxon>Agaricomycotina</taxon>
        <taxon>Agaricomycetes</taxon>
        <taxon>Russulales</taxon>
        <taxon>Russulaceae</taxon>
        <taxon>Russula</taxon>
    </lineage>
</organism>
<proteinExistence type="predicted"/>
<evidence type="ECO:0000313" key="1">
    <source>
        <dbReference type="EMBL" id="KAI9508702.1"/>
    </source>
</evidence>
<comment type="caution">
    <text evidence="1">The sequence shown here is derived from an EMBL/GenBank/DDBJ whole genome shotgun (WGS) entry which is preliminary data.</text>
</comment>
<accession>A0ACC0UB28</accession>
<gene>
    <name evidence="1" type="ORF">F5148DRAFT_1193410</name>
</gene>
<evidence type="ECO:0000313" key="2">
    <source>
        <dbReference type="Proteomes" id="UP001207468"/>
    </source>
</evidence>
<dbReference type="EMBL" id="JAGFNK010000081">
    <property type="protein sequence ID" value="KAI9508702.1"/>
    <property type="molecule type" value="Genomic_DNA"/>
</dbReference>
<keyword evidence="2" id="KW-1185">Reference proteome</keyword>
<reference evidence="1" key="1">
    <citation type="submission" date="2021-03" db="EMBL/GenBank/DDBJ databases">
        <title>Evolutionary priming and transition to the ectomycorrhizal habit in an iconic lineage of mushroom-forming fungi: is preadaptation a requirement?</title>
        <authorList>
            <consortium name="DOE Joint Genome Institute"/>
            <person name="Looney B.P."/>
            <person name="Miyauchi S."/>
            <person name="Morin E."/>
            <person name="Drula E."/>
            <person name="Courty P.E."/>
            <person name="Chicoki N."/>
            <person name="Fauchery L."/>
            <person name="Kohler A."/>
            <person name="Kuo A."/>
            <person name="LaButti K."/>
            <person name="Pangilinan J."/>
            <person name="Lipzen A."/>
            <person name="Riley R."/>
            <person name="Andreopoulos W."/>
            <person name="He G."/>
            <person name="Johnson J."/>
            <person name="Barry K.W."/>
            <person name="Grigoriev I.V."/>
            <person name="Nagy L."/>
            <person name="Hibbett D."/>
            <person name="Henrissat B."/>
            <person name="Matheny P.B."/>
            <person name="Labbe J."/>
            <person name="Martin A.F."/>
        </authorList>
    </citation>
    <scope>NUCLEOTIDE SEQUENCE</scope>
    <source>
        <strain evidence="1">BPL698</strain>
    </source>
</reference>